<dbReference type="InterPro" id="IPR016181">
    <property type="entry name" value="Acyl_CoA_acyltransferase"/>
</dbReference>
<feature type="domain" description="N-acetyltransferase" evidence="1">
    <location>
        <begin position="11"/>
        <end position="173"/>
    </location>
</feature>
<dbReference type="InterPro" id="IPR000182">
    <property type="entry name" value="GNAT_dom"/>
</dbReference>
<proteinExistence type="predicted"/>
<protein>
    <submittedName>
        <fullName evidence="2">GNAT family N-acetyltransferase</fullName>
    </submittedName>
</protein>
<dbReference type="PANTHER" id="PTHR43415:SF3">
    <property type="entry name" value="GNAT-FAMILY ACETYLTRANSFERASE"/>
    <property type="match status" value="1"/>
</dbReference>
<dbReference type="Pfam" id="PF00583">
    <property type="entry name" value="Acetyltransf_1"/>
    <property type="match status" value="1"/>
</dbReference>
<dbReference type="EMBL" id="CP017269">
    <property type="protein sequence ID" value="AOT68638.1"/>
    <property type="molecule type" value="Genomic_DNA"/>
</dbReference>
<keyword evidence="3" id="KW-1185">Reference proteome</keyword>
<keyword evidence="2" id="KW-0808">Transferase</keyword>
<sequence>MKEIIANGEKIVIRKAVPSDAKAMLEFVHTIAGESDFLTFGVGEFEKTIEEEKVFIESTLGKDNVLFIIAEIKGKVIGNLSFTGGFRSRTAHTGEFGVSVLKEYWGNGIGEALIKYLIDWSKVSGIVKKINLRARVDNIRGISLYKKLGFLEEGIITRDFFVNGKFYDSLQMGLCID</sequence>
<reference evidence="2 3" key="1">
    <citation type="submission" date="2016-09" db="EMBL/GenBank/DDBJ databases">
        <title>Genomic analysis reveals versatility of anaerobic energy metabolism of Geosporobacter ferrireducens IRF9 of phylum Firmicutes.</title>
        <authorList>
            <person name="Kim S.-J."/>
        </authorList>
    </citation>
    <scope>NUCLEOTIDE SEQUENCE [LARGE SCALE GENOMIC DNA]</scope>
    <source>
        <strain evidence="2 3">IRF9</strain>
    </source>
</reference>
<dbReference type="Proteomes" id="UP000095743">
    <property type="component" value="Chromosome"/>
</dbReference>
<dbReference type="PANTHER" id="PTHR43415">
    <property type="entry name" value="SPERMIDINE N(1)-ACETYLTRANSFERASE"/>
    <property type="match status" value="1"/>
</dbReference>
<accession>A0A1D8GCL1</accession>
<evidence type="ECO:0000259" key="1">
    <source>
        <dbReference type="PROSITE" id="PS51186"/>
    </source>
</evidence>
<dbReference type="RefSeq" id="WP_069974214.1">
    <property type="nucleotide sequence ID" value="NZ_CP017269.1"/>
</dbReference>
<dbReference type="OrthoDB" id="948250at2"/>
<name>A0A1D8GCL1_9FIRM</name>
<gene>
    <name evidence="2" type="ORF">Gferi_02905</name>
</gene>
<dbReference type="KEGG" id="gfe:Gferi_02905"/>
<dbReference type="STRING" id="1424294.Gferi_02905"/>
<dbReference type="CDD" id="cd04301">
    <property type="entry name" value="NAT_SF"/>
    <property type="match status" value="1"/>
</dbReference>
<organism evidence="2 3">
    <name type="scientific">Geosporobacter ferrireducens</name>
    <dbReference type="NCBI Taxonomy" id="1424294"/>
    <lineage>
        <taxon>Bacteria</taxon>
        <taxon>Bacillati</taxon>
        <taxon>Bacillota</taxon>
        <taxon>Clostridia</taxon>
        <taxon>Peptostreptococcales</taxon>
        <taxon>Thermotaleaceae</taxon>
        <taxon>Geosporobacter</taxon>
    </lineage>
</organism>
<evidence type="ECO:0000313" key="2">
    <source>
        <dbReference type="EMBL" id="AOT68638.1"/>
    </source>
</evidence>
<dbReference type="SUPFAM" id="SSF55729">
    <property type="entry name" value="Acyl-CoA N-acyltransferases (Nat)"/>
    <property type="match status" value="1"/>
</dbReference>
<dbReference type="Gene3D" id="3.40.630.30">
    <property type="match status" value="1"/>
</dbReference>
<dbReference type="AlphaFoldDB" id="A0A1D8GCL1"/>
<dbReference type="GO" id="GO:0016747">
    <property type="term" value="F:acyltransferase activity, transferring groups other than amino-acyl groups"/>
    <property type="evidence" value="ECO:0007669"/>
    <property type="project" value="InterPro"/>
</dbReference>
<evidence type="ECO:0000313" key="3">
    <source>
        <dbReference type="Proteomes" id="UP000095743"/>
    </source>
</evidence>
<dbReference type="PROSITE" id="PS51186">
    <property type="entry name" value="GNAT"/>
    <property type="match status" value="1"/>
</dbReference>